<reference evidence="5" key="1">
    <citation type="submission" date="2021-04" db="EMBL/GenBank/DDBJ databases">
        <authorList>
            <person name="Tunstrom K."/>
        </authorList>
    </citation>
    <scope>NUCLEOTIDE SEQUENCE</scope>
</reference>
<feature type="compositionally biased region" description="Low complexity" evidence="3">
    <location>
        <begin position="405"/>
        <end position="420"/>
    </location>
</feature>
<dbReference type="InterPro" id="IPR002557">
    <property type="entry name" value="Chitin-bd_dom"/>
</dbReference>
<feature type="domain" description="Chitin-binding type-2" evidence="4">
    <location>
        <begin position="18"/>
        <end position="76"/>
    </location>
</feature>
<feature type="compositionally biased region" description="Polar residues" evidence="3">
    <location>
        <begin position="105"/>
        <end position="131"/>
    </location>
</feature>
<feature type="region of interest" description="Disordered" evidence="3">
    <location>
        <begin position="104"/>
        <end position="131"/>
    </location>
</feature>
<dbReference type="EMBL" id="CAJQZP010001539">
    <property type="protein sequence ID" value="CAG5053319.1"/>
    <property type="molecule type" value="Genomic_DNA"/>
</dbReference>
<dbReference type="PROSITE" id="PS50940">
    <property type="entry name" value="CHIT_BIND_II"/>
    <property type="match status" value="3"/>
</dbReference>
<organism evidence="5 6">
    <name type="scientific">Parnassius apollo</name>
    <name type="common">Apollo butterfly</name>
    <name type="synonym">Papilio apollo</name>
    <dbReference type="NCBI Taxonomy" id="110799"/>
    <lineage>
        <taxon>Eukaryota</taxon>
        <taxon>Metazoa</taxon>
        <taxon>Ecdysozoa</taxon>
        <taxon>Arthropoda</taxon>
        <taxon>Hexapoda</taxon>
        <taxon>Insecta</taxon>
        <taxon>Pterygota</taxon>
        <taxon>Neoptera</taxon>
        <taxon>Endopterygota</taxon>
        <taxon>Lepidoptera</taxon>
        <taxon>Glossata</taxon>
        <taxon>Ditrysia</taxon>
        <taxon>Papilionoidea</taxon>
        <taxon>Papilionidae</taxon>
        <taxon>Parnassiinae</taxon>
        <taxon>Parnassini</taxon>
        <taxon>Parnassius</taxon>
        <taxon>Parnassius</taxon>
    </lineage>
</organism>
<accession>A0A8S3YA63</accession>
<name>A0A8S3YA63_PARAO</name>
<dbReference type="GO" id="GO:0008061">
    <property type="term" value="F:chitin binding"/>
    <property type="evidence" value="ECO:0007669"/>
    <property type="project" value="UniProtKB-KW"/>
</dbReference>
<dbReference type="InterPro" id="IPR051940">
    <property type="entry name" value="Chitin_bind-dev_reg"/>
</dbReference>
<evidence type="ECO:0000256" key="3">
    <source>
        <dbReference type="SAM" id="MobiDB-lite"/>
    </source>
</evidence>
<sequence length="737" mass="80193">MYIVFLLFVASCSAQYLPNGCPSDFSVHLLLPHETDCDKFYQCSNGQKILKQCPSATLFDNDLQVCNWPNAVDCSRWVTQTTEYVATKYPVTTDSIKTDYVTEDPTATGSASTKPVTTESGANHTANITSPDLTTDVTASTKIDVECPPDSTATILLPHETDCSKYYACSNGYKILMSCASGTFFDFNAQVCDWPQKVTCATTATTESLVTVVETETETLTEKATIKYSTPVVNYSTADTTRYDYTNEPDITSTEESVGTNDPTPDIITLTDDYETSATSKVTTTKGHGTVPTATTEYSTASITTSDKQTATDQVTENIKTTSKLEITTTNEEKQDTTTGHNLSTDIITTTIKSPEESDRTTTLAQITTDLDKSSSVHEIPELQTTTELLRTTNTVFSTTENKQSTESELSTTESLQTTSNYESTTFSEPKTTESLESTTSNIHTTEELVTITDNFSTEIYDTTTQLLEVTGDDAEKTTKLPEVCPEGHYGNVPHPELCDSFYMCANGVAIQLYCSKDLEYDPSLGYCVPVSSNGCTASKVTSTTDNITTIYDSTTISGASTHHVTDISTDQTHTLTTEATDWTLSTDENNTTSEGPASTTFKIEETTSNTKYESTLTTSKETVPEDTTKVSQTTTETVHTIEYSTTENPKITSDILTTLENSQTDSTQSTVGEMSTSAQPVTDNVLSTTLQTKTTIGEENLPSNPSQTTEDTINTLSTIINTVETSSEIYTTSLRE</sequence>
<keyword evidence="1" id="KW-0147">Chitin-binding</keyword>
<dbReference type="PANTHER" id="PTHR23301:SF0">
    <property type="entry name" value="CHITIN-BINDING TYPE-2 DOMAIN-CONTAINING PROTEIN-RELATED"/>
    <property type="match status" value="1"/>
</dbReference>
<dbReference type="Proteomes" id="UP000691718">
    <property type="component" value="Unassembled WGS sequence"/>
</dbReference>
<comment type="caution">
    <text evidence="5">The sequence shown here is derived from an EMBL/GenBank/DDBJ whole genome shotgun (WGS) entry which is preliminary data.</text>
</comment>
<feature type="domain" description="Chitin-binding type-2" evidence="4">
    <location>
        <begin position="482"/>
        <end position="538"/>
    </location>
</feature>
<dbReference type="AlphaFoldDB" id="A0A8S3YA63"/>
<keyword evidence="6" id="KW-1185">Reference proteome</keyword>
<proteinExistence type="predicted"/>
<feature type="compositionally biased region" description="Polar residues" evidence="3">
    <location>
        <begin position="609"/>
        <end position="622"/>
    </location>
</feature>
<keyword evidence="2" id="KW-1015">Disulfide bond</keyword>
<feature type="region of interest" description="Disordered" evidence="3">
    <location>
        <begin position="609"/>
        <end position="636"/>
    </location>
</feature>
<feature type="region of interest" description="Disordered" evidence="3">
    <location>
        <begin position="397"/>
        <end position="444"/>
    </location>
</feature>
<protein>
    <submittedName>
        <fullName evidence="5">(apollo) hypothetical protein</fullName>
    </submittedName>
</protein>
<dbReference type="Pfam" id="PF01607">
    <property type="entry name" value="CBM_14"/>
    <property type="match status" value="3"/>
</dbReference>
<dbReference type="OrthoDB" id="6020543at2759"/>
<feature type="domain" description="Chitin-binding type-2" evidence="4">
    <location>
        <begin position="144"/>
        <end position="202"/>
    </location>
</feature>
<evidence type="ECO:0000256" key="1">
    <source>
        <dbReference type="ARBA" id="ARBA00022669"/>
    </source>
</evidence>
<dbReference type="PANTHER" id="PTHR23301">
    <property type="entry name" value="CHITIN BINDING PERITROPHIN-A"/>
    <property type="match status" value="1"/>
</dbReference>
<feature type="compositionally biased region" description="Polar residues" evidence="3">
    <location>
        <begin position="421"/>
        <end position="444"/>
    </location>
</feature>
<dbReference type="SMART" id="SM00494">
    <property type="entry name" value="ChtBD2"/>
    <property type="match status" value="3"/>
</dbReference>
<evidence type="ECO:0000259" key="4">
    <source>
        <dbReference type="PROSITE" id="PS50940"/>
    </source>
</evidence>
<feature type="compositionally biased region" description="Polar residues" evidence="3">
    <location>
        <begin position="244"/>
        <end position="259"/>
    </location>
</feature>
<evidence type="ECO:0000313" key="6">
    <source>
        <dbReference type="Proteomes" id="UP000691718"/>
    </source>
</evidence>
<dbReference type="GO" id="GO:0005576">
    <property type="term" value="C:extracellular region"/>
    <property type="evidence" value="ECO:0007669"/>
    <property type="project" value="InterPro"/>
</dbReference>
<evidence type="ECO:0000313" key="5">
    <source>
        <dbReference type="EMBL" id="CAG5053319.1"/>
    </source>
</evidence>
<evidence type="ECO:0000256" key="2">
    <source>
        <dbReference type="ARBA" id="ARBA00023157"/>
    </source>
</evidence>
<gene>
    <name evidence="5" type="ORF">PAPOLLO_LOCUS25634</name>
</gene>
<feature type="region of interest" description="Disordered" evidence="3">
    <location>
        <begin position="244"/>
        <end position="266"/>
    </location>
</feature>